<keyword evidence="4" id="KW-1185">Reference proteome</keyword>
<accession>A0A2H1L6W0</accession>
<name>A0A2H1L6W0_9MICO</name>
<protein>
    <submittedName>
        <fullName evidence="3">Crotonobetainyl-CoA:carnitine CoA-transferase CaiB</fullName>
    </submittedName>
</protein>
<evidence type="ECO:0000313" key="4">
    <source>
        <dbReference type="Proteomes" id="UP000234462"/>
    </source>
</evidence>
<dbReference type="PANTHER" id="PTHR48207:SF3">
    <property type="entry name" value="SUCCINATE--HYDROXYMETHYLGLUTARATE COA-TRANSFERASE"/>
    <property type="match status" value="1"/>
</dbReference>
<dbReference type="AlphaFoldDB" id="A0A2H1L6W0"/>
<keyword evidence="1 3" id="KW-0808">Transferase</keyword>
<dbReference type="Pfam" id="PF02515">
    <property type="entry name" value="CoA_transf_3"/>
    <property type="match status" value="2"/>
</dbReference>
<dbReference type="RefSeq" id="WP_101589575.1">
    <property type="nucleotide sequence ID" value="NZ_FXZM01000011.1"/>
</dbReference>
<dbReference type="InterPro" id="IPR023606">
    <property type="entry name" value="CoA-Trfase_III_dom_1_sf"/>
</dbReference>
<gene>
    <name evidence="3" type="ORF">BJEO58_02237</name>
</gene>
<dbReference type="SUPFAM" id="SSF89796">
    <property type="entry name" value="CoA-transferase family III (CaiB/BaiF)"/>
    <property type="match status" value="2"/>
</dbReference>
<dbReference type="EMBL" id="FXZM01000011">
    <property type="protein sequence ID" value="SMY12637.1"/>
    <property type="molecule type" value="Genomic_DNA"/>
</dbReference>
<organism evidence="3 4">
    <name type="scientific">Brevibacterium jeotgali</name>
    <dbReference type="NCBI Taxonomy" id="1262550"/>
    <lineage>
        <taxon>Bacteria</taxon>
        <taxon>Bacillati</taxon>
        <taxon>Actinomycetota</taxon>
        <taxon>Actinomycetes</taxon>
        <taxon>Micrococcales</taxon>
        <taxon>Brevibacteriaceae</taxon>
        <taxon>Brevibacterium</taxon>
    </lineage>
</organism>
<dbReference type="OrthoDB" id="9797653at2"/>
<dbReference type="PROSITE" id="PS50044">
    <property type="entry name" value="SIGMA54_3"/>
    <property type="match status" value="1"/>
</dbReference>
<dbReference type="InterPro" id="IPR044855">
    <property type="entry name" value="CoA-Trfase_III_dom3_sf"/>
</dbReference>
<dbReference type="InterPro" id="IPR050483">
    <property type="entry name" value="CoA-transferase_III_domain"/>
</dbReference>
<dbReference type="Gene3D" id="3.30.1540.10">
    <property type="entry name" value="formyl-coa transferase, domain 3"/>
    <property type="match status" value="2"/>
</dbReference>
<sequence>MAFLTGTKVLDLSDERGLLAGRMLADLGADVVRVEPPGGNSARHCAPLGDDEGSASYYWQAYAANSRSLIADPTTADGRELIHGLVREADVFITTDLRAVSTSRGLDYADIVQLNPRLVYVSVTPFGRTGPKADLPASDITIWAAGGVLDEHRPDGGSPLRPSVPQAFLHAAADAAAGAQLALLSRAETGRGQLVDVSAQVSMGASTLARVLTDKTGDTPDELFKGMRLEEKHVDQSGSGSGTTPSLKKWECRDGLIEYHLSIGPATGNFTNRFVAWLADEGVDLGKFGEIDFRGVPDLIAQGEFTDADTSDLRQRVRTFFASKTKAEVLAAAVERKLLCVPILDATDIAASEQLESRNFWATVGDGDRELTLPGPFAQIDADAFDISRPAPLLGEHTDEVVRAWLGADHAANPPSAVESSDDGSELSPDHDAGLPLAGLKVLDLSWVVAGPSITRALADFGATVIRVENPHSPETARLMQPFYGGVAGPENSALFGTWNAGKLGITLDLTGEAGQQAARDLAGWADVVVESFSPGMLAQWNLDYDSLREVNPGLIMLSASLNGQRGPLAKMAGFGNIGAALSGFQTVVGRADGPPLGPFGPYTDFVAPRFGLSALIGAISHRRSTGAGCFIDLSQVEAGVWMQSSEMAQFRRDGTVMSRMGNADREFAPHGVFPTAADSDAERTPHIAIAVTDDAQWAALADLIDRPDLGSDPDLRTSAGRRSRESDIDAAVAAWTATLPGPRAAQLLQDAGIPAHESADSAAFCNDPQLIHHGHIVPLPHSIHGTVHVEGPRCSLSETPGRVTAPAPLLGEHNAFVFSEILGYDDALVDQLTTTRTATAPSVR</sequence>
<evidence type="ECO:0000256" key="2">
    <source>
        <dbReference type="SAM" id="MobiDB-lite"/>
    </source>
</evidence>
<proteinExistence type="predicted"/>
<feature type="region of interest" description="Disordered" evidence="2">
    <location>
        <begin position="412"/>
        <end position="431"/>
    </location>
</feature>
<dbReference type="Gene3D" id="3.40.50.10540">
    <property type="entry name" value="Crotonobetainyl-coa:carnitine coa-transferase, domain 1"/>
    <property type="match status" value="2"/>
</dbReference>
<evidence type="ECO:0000313" key="3">
    <source>
        <dbReference type="EMBL" id="SMY12637.1"/>
    </source>
</evidence>
<dbReference type="PANTHER" id="PTHR48207">
    <property type="entry name" value="SUCCINATE--HYDROXYMETHYLGLUTARATE COA-TRANSFERASE"/>
    <property type="match status" value="1"/>
</dbReference>
<evidence type="ECO:0000256" key="1">
    <source>
        <dbReference type="ARBA" id="ARBA00022679"/>
    </source>
</evidence>
<dbReference type="GO" id="GO:0008410">
    <property type="term" value="F:CoA-transferase activity"/>
    <property type="evidence" value="ECO:0007669"/>
    <property type="project" value="TreeGrafter"/>
</dbReference>
<reference evidence="4" key="1">
    <citation type="submission" date="2017-03" db="EMBL/GenBank/DDBJ databases">
        <authorList>
            <person name="Monnet C."/>
        </authorList>
    </citation>
    <scope>NUCLEOTIDE SEQUENCE [LARGE SCALE GENOMIC DNA]</scope>
    <source>
        <strain evidence="4">SJ5-8</strain>
    </source>
</reference>
<dbReference type="Proteomes" id="UP000234462">
    <property type="component" value="Unassembled WGS sequence"/>
</dbReference>
<dbReference type="InterPro" id="IPR003673">
    <property type="entry name" value="CoA-Trfase_fam_III"/>
</dbReference>